<dbReference type="AlphaFoldDB" id="A0A3Q7IBZ8"/>
<dbReference type="EnsemblPlants" id="Solyc10g011800.1.1">
    <property type="protein sequence ID" value="Solyc10g011800.1.1.1"/>
    <property type="gene ID" value="Solyc10g011800.1"/>
</dbReference>
<dbReference type="InParanoid" id="A0A3Q7IBZ8"/>
<dbReference type="PaxDb" id="4081-Solyc10g011800.1.1"/>
<evidence type="ECO:0000313" key="1">
    <source>
        <dbReference type="EnsemblPlants" id="Solyc10g011800.1.1.1"/>
    </source>
</evidence>
<dbReference type="Proteomes" id="UP000004994">
    <property type="component" value="Chromosome 10"/>
</dbReference>
<reference evidence="1" key="2">
    <citation type="submission" date="2019-01" db="UniProtKB">
        <authorList>
            <consortium name="EnsemblPlants"/>
        </authorList>
    </citation>
    <scope>IDENTIFICATION</scope>
    <source>
        <strain evidence="1">cv. Heinz 1706</strain>
    </source>
</reference>
<evidence type="ECO:0000313" key="2">
    <source>
        <dbReference type="Proteomes" id="UP000004994"/>
    </source>
</evidence>
<protein>
    <submittedName>
        <fullName evidence="1">Uncharacterized protein</fullName>
    </submittedName>
</protein>
<proteinExistence type="predicted"/>
<organism evidence="1">
    <name type="scientific">Solanum lycopersicum</name>
    <name type="common">Tomato</name>
    <name type="synonym">Lycopersicon esculentum</name>
    <dbReference type="NCBI Taxonomy" id="4081"/>
    <lineage>
        <taxon>Eukaryota</taxon>
        <taxon>Viridiplantae</taxon>
        <taxon>Streptophyta</taxon>
        <taxon>Embryophyta</taxon>
        <taxon>Tracheophyta</taxon>
        <taxon>Spermatophyta</taxon>
        <taxon>Magnoliopsida</taxon>
        <taxon>eudicotyledons</taxon>
        <taxon>Gunneridae</taxon>
        <taxon>Pentapetalae</taxon>
        <taxon>asterids</taxon>
        <taxon>lamiids</taxon>
        <taxon>Solanales</taxon>
        <taxon>Solanaceae</taxon>
        <taxon>Solanoideae</taxon>
        <taxon>Solaneae</taxon>
        <taxon>Solanum</taxon>
        <taxon>Solanum subgen. Lycopersicon</taxon>
    </lineage>
</organism>
<reference evidence="1" key="1">
    <citation type="journal article" date="2012" name="Nature">
        <title>The tomato genome sequence provides insights into fleshy fruit evolution.</title>
        <authorList>
            <consortium name="Tomato Genome Consortium"/>
        </authorList>
    </citation>
    <scope>NUCLEOTIDE SEQUENCE [LARGE SCALE GENOMIC DNA]</scope>
    <source>
        <strain evidence="1">cv. Heinz 1706</strain>
    </source>
</reference>
<dbReference type="Gramene" id="Solyc10g011800.1.1">
    <property type="protein sequence ID" value="Solyc10g011800.1.1.1"/>
    <property type="gene ID" value="Solyc10g011800.1"/>
</dbReference>
<accession>A0A3Q7IBZ8</accession>
<sequence>MVDSSKGRSFGNPSMMPYVNKGVGPRVPGYSLRGNIPSDENVLLDEGFGRFCSPRVTSMDQDAGPKGGWIKLEPPGKASKTSFIFDIGVLYVTLNH</sequence>
<name>A0A3Q7IBZ8_SOLLC</name>
<keyword evidence="2" id="KW-1185">Reference proteome</keyword>